<feature type="domain" description="NADH:flavin oxidoreductase/NADH oxidase N-terminal" evidence="3">
    <location>
        <begin position="4"/>
        <end position="334"/>
    </location>
</feature>
<keyword evidence="5" id="KW-1185">Reference proteome</keyword>
<evidence type="ECO:0000259" key="3">
    <source>
        <dbReference type="Pfam" id="PF00724"/>
    </source>
</evidence>
<proteinExistence type="predicted"/>
<dbReference type="InterPro" id="IPR001155">
    <property type="entry name" value="OxRdtase_FMN_N"/>
</dbReference>
<gene>
    <name evidence="4" type="ordered locus">Dalk_0980</name>
</gene>
<evidence type="ECO:0000256" key="1">
    <source>
        <dbReference type="ARBA" id="ARBA00022630"/>
    </source>
</evidence>
<name>B8FIB6_DESAL</name>
<dbReference type="InterPro" id="IPR051799">
    <property type="entry name" value="NADH_flavin_oxidoreductase"/>
</dbReference>
<evidence type="ECO:0000256" key="2">
    <source>
        <dbReference type="ARBA" id="ARBA00023002"/>
    </source>
</evidence>
<dbReference type="EMBL" id="CP001322">
    <property type="protein sequence ID" value="ACL02683.1"/>
    <property type="molecule type" value="Genomic_DNA"/>
</dbReference>
<accession>B8FIB6</accession>
<keyword evidence="2" id="KW-0560">Oxidoreductase</keyword>
<dbReference type="SUPFAM" id="SSF51395">
    <property type="entry name" value="FMN-linked oxidoreductases"/>
    <property type="match status" value="1"/>
</dbReference>
<dbReference type="CDD" id="cd02803">
    <property type="entry name" value="OYE_like_FMN_family"/>
    <property type="match status" value="1"/>
</dbReference>
<dbReference type="RefSeq" id="WP_012610121.1">
    <property type="nucleotide sequence ID" value="NC_011768.1"/>
</dbReference>
<organism evidence="4 5">
    <name type="scientific">Desulfatibacillum aliphaticivorans</name>
    <dbReference type="NCBI Taxonomy" id="218208"/>
    <lineage>
        <taxon>Bacteria</taxon>
        <taxon>Pseudomonadati</taxon>
        <taxon>Thermodesulfobacteriota</taxon>
        <taxon>Desulfobacteria</taxon>
        <taxon>Desulfobacterales</taxon>
        <taxon>Desulfatibacillaceae</taxon>
        <taxon>Desulfatibacillum</taxon>
    </lineage>
</organism>
<dbReference type="GO" id="GO:0016491">
    <property type="term" value="F:oxidoreductase activity"/>
    <property type="evidence" value="ECO:0007669"/>
    <property type="project" value="UniProtKB-KW"/>
</dbReference>
<dbReference type="Proteomes" id="UP000000739">
    <property type="component" value="Chromosome"/>
</dbReference>
<protein>
    <submittedName>
        <fullName evidence="4">NADH:flavin oxidoreductase/NADH oxidase</fullName>
    </submittedName>
</protein>
<evidence type="ECO:0000313" key="4">
    <source>
        <dbReference type="EMBL" id="ACL02683.1"/>
    </source>
</evidence>
<dbReference type="KEGG" id="dal:Dalk_0980"/>
<dbReference type="InterPro" id="IPR013785">
    <property type="entry name" value="Aldolase_TIM"/>
</dbReference>
<dbReference type="HOGENOM" id="CLU_012153_2_3_7"/>
<sequence length="365" mass="40104">MSIMFEATRIGSLELKNRFVRSATWEGMAEKDGAMTPRLSQWNEDLAKGGVGLIIASHAYVSPEGQATPLQTGIYKDALIPGLREMVDRVHSHGGIIVQQLAHGGRYAQESITGCPALMVSEWDGMDKMPGKVMTKEDIAGLAEKFGQAAARAKKAGFDGVQIHSGHGYLLSQFLSPAMNRRTDEYGGPIENRCRIHLEVYRAIRQAVGSDYPVLIKLNCADFIEDGLESKDSLYAAQALEREGLDALELTGGILSSRKLSPSRANINSQDKEAYFREEARMFKENLGIPLILVGGMRSFDLAEQLVSQGCADYVSMSRPFIREPDLVNRWKSGDRSPAKCISDNLCFKPGRAGEGIRCVTAERE</sequence>
<keyword evidence="1" id="KW-0285">Flavoprotein</keyword>
<dbReference type="PANTHER" id="PTHR43656">
    <property type="entry name" value="BINDING OXIDOREDUCTASE, PUTATIVE (AFU_ORTHOLOGUE AFUA_2G08260)-RELATED"/>
    <property type="match status" value="1"/>
</dbReference>
<dbReference type="PANTHER" id="PTHR43656:SF2">
    <property type="entry name" value="BINDING OXIDOREDUCTASE, PUTATIVE (AFU_ORTHOLOGUE AFUA_2G08260)-RELATED"/>
    <property type="match status" value="1"/>
</dbReference>
<dbReference type="eggNOG" id="COG1902">
    <property type="taxonomic scope" value="Bacteria"/>
</dbReference>
<dbReference type="Gene3D" id="3.20.20.70">
    <property type="entry name" value="Aldolase class I"/>
    <property type="match status" value="1"/>
</dbReference>
<dbReference type="AlphaFoldDB" id="B8FIB6"/>
<reference evidence="4 5" key="1">
    <citation type="journal article" date="2012" name="Environ. Microbiol.">
        <title>The genome sequence of Desulfatibacillum alkenivorans AK-01: a blueprint for anaerobic alkane oxidation.</title>
        <authorList>
            <person name="Callaghan A.V."/>
            <person name="Morris B.E."/>
            <person name="Pereira I.A."/>
            <person name="McInerney M.J."/>
            <person name="Austin R.N."/>
            <person name="Groves J.T."/>
            <person name="Kukor J.J."/>
            <person name="Suflita J.M."/>
            <person name="Young L.Y."/>
            <person name="Zylstra G.J."/>
            <person name="Wawrik B."/>
        </authorList>
    </citation>
    <scope>NUCLEOTIDE SEQUENCE [LARGE SCALE GENOMIC DNA]</scope>
    <source>
        <strain evidence="4 5">AK-01</strain>
    </source>
</reference>
<dbReference type="Pfam" id="PF00724">
    <property type="entry name" value="Oxidored_FMN"/>
    <property type="match status" value="1"/>
</dbReference>
<evidence type="ECO:0000313" key="5">
    <source>
        <dbReference type="Proteomes" id="UP000000739"/>
    </source>
</evidence>
<dbReference type="GO" id="GO:0010181">
    <property type="term" value="F:FMN binding"/>
    <property type="evidence" value="ECO:0007669"/>
    <property type="project" value="InterPro"/>
</dbReference>